<evidence type="ECO:0000313" key="10">
    <source>
        <dbReference type="EMBL" id="SEI50508.1"/>
    </source>
</evidence>
<dbReference type="InterPro" id="IPR039901">
    <property type="entry name" value="Kdotransferase"/>
</dbReference>
<dbReference type="GO" id="GO:0005886">
    <property type="term" value="C:plasma membrane"/>
    <property type="evidence" value="ECO:0007669"/>
    <property type="project" value="UniProtKB-SubCell"/>
</dbReference>
<dbReference type="InterPro" id="IPR038107">
    <property type="entry name" value="Glycos_transf_N_sf"/>
</dbReference>
<dbReference type="AlphaFoldDB" id="A0A1H6R3N6"/>
<reference evidence="10 11" key="1">
    <citation type="submission" date="2016-10" db="EMBL/GenBank/DDBJ databases">
        <authorList>
            <person name="de Groot N.N."/>
        </authorList>
    </citation>
    <scope>NUCLEOTIDE SEQUENCE [LARGE SCALE GENOMIC DNA]</scope>
    <source>
        <strain evidence="10 11">DSM 19938</strain>
    </source>
</reference>
<comment type="similarity">
    <text evidence="8">Belongs to the glycosyltransferase group 1 family.</text>
</comment>
<dbReference type="Gene3D" id="3.40.50.11720">
    <property type="entry name" value="3-Deoxy-D-manno-octulosonic-acid transferase, N-terminal domain"/>
    <property type="match status" value="1"/>
</dbReference>
<keyword evidence="11" id="KW-1185">Reference proteome</keyword>
<name>A0A1H6R3N6_9BACT</name>
<dbReference type="PANTHER" id="PTHR42755:SF1">
    <property type="entry name" value="3-DEOXY-D-MANNO-OCTULOSONIC ACID TRANSFERASE, MITOCHONDRIAL-RELATED"/>
    <property type="match status" value="1"/>
</dbReference>
<keyword evidence="8" id="KW-1003">Cell membrane</keyword>
<dbReference type="EMBL" id="FNXY01000002">
    <property type="protein sequence ID" value="SEI50508.1"/>
    <property type="molecule type" value="Genomic_DNA"/>
</dbReference>
<proteinExistence type="inferred from homology"/>
<dbReference type="OrthoDB" id="9789797at2"/>
<evidence type="ECO:0000256" key="2">
    <source>
        <dbReference type="ARBA" id="ARBA00012621"/>
    </source>
</evidence>
<comment type="catalytic activity">
    <reaction evidence="6 8">
        <text>lipid IVA (E. coli) + CMP-3-deoxy-beta-D-manno-octulosonate = alpha-Kdo-(2-&gt;6)-lipid IVA (E. coli) + CMP + H(+)</text>
        <dbReference type="Rhea" id="RHEA:28066"/>
        <dbReference type="ChEBI" id="CHEBI:15378"/>
        <dbReference type="ChEBI" id="CHEBI:58603"/>
        <dbReference type="ChEBI" id="CHEBI:60364"/>
        <dbReference type="ChEBI" id="CHEBI:60377"/>
        <dbReference type="ChEBI" id="CHEBI:85987"/>
        <dbReference type="EC" id="2.4.99.12"/>
    </reaction>
</comment>
<evidence type="ECO:0000256" key="4">
    <source>
        <dbReference type="ARBA" id="ARBA00022679"/>
    </source>
</evidence>
<gene>
    <name evidence="10" type="ORF">SAMN04487995_1007</name>
</gene>
<evidence type="ECO:0000256" key="3">
    <source>
        <dbReference type="ARBA" id="ARBA00019077"/>
    </source>
</evidence>
<keyword evidence="8" id="KW-0472">Membrane</keyword>
<sequence>MSEFLYQLAMSAFLAVMRFAALFSSKVKLGVTGRDGLLDKLEKTVPTLLNGRPVAWFHAASLGEFEQGRPVMEAFKKEYPDFFILLTFFSPSGYEVRKNYGGADYVCYLPIDTAENAKRFVTLFQPEITFFIKYEFWFNYLSELKKQGSHILSFSTIFRDNQLFFKSYGGFYRRMLTYFDHLFVQNETSLKLLNAIGIKHCSLAGDTRFDRVYAIARGIKVLPEIAGFKKETACLVAGSVWEADMQVLIPALNEIEKPLKVIFAPHEIDKSHMETWRKQLKGSAMLYSEYKRSFDVEAQIPDFDYLIIDNIGMLSSLYRYGDIGYIGGSFGSGLHNVLEAATFGMPILFGNKKYQKFQEANDLIKEGSAKAIADTDEAKRYISEWITNTELRNKLDAISENYVASRIGATDIVMKKVRSLLS</sequence>
<evidence type="ECO:0000256" key="7">
    <source>
        <dbReference type="PIRSR" id="PIRSR639901-1"/>
    </source>
</evidence>
<feature type="domain" description="3-deoxy-D-manno-octulosonic-acid transferase N-terminal" evidence="9">
    <location>
        <begin position="50"/>
        <end position="210"/>
    </location>
</feature>
<keyword evidence="8" id="KW-0448">Lipopolysaccharide biosynthesis</keyword>
<dbReference type="Pfam" id="PF04413">
    <property type="entry name" value="Glycos_transf_N"/>
    <property type="match status" value="1"/>
</dbReference>
<feature type="active site" description="Proton acceptor" evidence="7">
    <location>
        <position position="64"/>
    </location>
</feature>
<dbReference type="UniPathway" id="UPA00958"/>
<evidence type="ECO:0000259" key="9">
    <source>
        <dbReference type="Pfam" id="PF04413"/>
    </source>
</evidence>
<evidence type="ECO:0000256" key="5">
    <source>
        <dbReference type="ARBA" id="ARBA00031445"/>
    </source>
</evidence>
<comment type="pathway">
    <text evidence="1 8">Bacterial outer membrane biogenesis; LPS core biosynthesis.</text>
</comment>
<comment type="function">
    <text evidence="8">Involved in lipopolysaccharide (LPS) biosynthesis. Catalyzes the transfer of 3-deoxy-D-manno-octulosonate (Kdo) residue(s) from CMP-Kdo to lipid IV(A), the tetraacyldisaccharide-1,4'-bisphosphate precursor of lipid A.</text>
</comment>
<dbReference type="GO" id="GO:0009245">
    <property type="term" value="P:lipid A biosynthetic process"/>
    <property type="evidence" value="ECO:0007669"/>
    <property type="project" value="TreeGrafter"/>
</dbReference>
<dbReference type="STRING" id="408657.SAMN04487995_1007"/>
<dbReference type="GO" id="GO:0009244">
    <property type="term" value="P:lipopolysaccharide core region biosynthetic process"/>
    <property type="evidence" value="ECO:0007669"/>
    <property type="project" value="UniProtKB-UniRule"/>
</dbReference>
<dbReference type="PANTHER" id="PTHR42755">
    <property type="entry name" value="3-DEOXY-MANNO-OCTULOSONATE CYTIDYLYLTRANSFERASE"/>
    <property type="match status" value="1"/>
</dbReference>
<organism evidence="10 11">
    <name type="scientific">Dyadobacter koreensis</name>
    <dbReference type="NCBI Taxonomy" id="408657"/>
    <lineage>
        <taxon>Bacteria</taxon>
        <taxon>Pseudomonadati</taxon>
        <taxon>Bacteroidota</taxon>
        <taxon>Cytophagia</taxon>
        <taxon>Cytophagales</taxon>
        <taxon>Spirosomataceae</taxon>
        <taxon>Dyadobacter</taxon>
    </lineage>
</organism>
<accession>A0A1H6R3N6</accession>
<keyword evidence="4 8" id="KW-0808">Transferase</keyword>
<dbReference type="InterPro" id="IPR007507">
    <property type="entry name" value="Glycos_transf_N"/>
</dbReference>
<protein>
    <recommendedName>
        <fullName evidence="3 8">3-deoxy-D-manno-octulosonic acid transferase</fullName>
        <shortName evidence="8">Kdo transferase</shortName>
        <ecNumber evidence="2 8">2.4.99.12</ecNumber>
    </recommendedName>
    <alternativeName>
        <fullName evidence="5 8">Lipid IV(A) 3-deoxy-D-manno-octulosonic acid transferase</fullName>
    </alternativeName>
</protein>
<dbReference type="Proteomes" id="UP000199532">
    <property type="component" value="Unassembled WGS sequence"/>
</dbReference>
<dbReference type="Gene3D" id="3.40.50.2000">
    <property type="entry name" value="Glycogen Phosphorylase B"/>
    <property type="match status" value="1"/>
</dbReference>
<evidence type="ECO:0000256" key="8">
    <source>
        <dbReference type="RuleBase" id="RU365103"/>
    </source>
</evidence>
<dbReference type="EC" id="2.4.99.12" evidence="2 8"/>
<evidence type="ECO:0000256" key="6">
    <source>
        <dbReference type="ARBA" id="ARBA00049183"/>
    </source>
</evidence>
<dbReference type="GO" id="GO:0043842">
    <property type="term" value="F:Kdo transferase activity"/>
    <property type="evidence" value="ECO:0007669"/>
    <property type="project" value="UniProtKB-EC"/>
</dbReference>
<evidence type="ECO:0000256" key="1">
    <source>
        <dbReference type="ARBA" id="ARBA00004713"/>
    </source>
</evidence>
<evidence type="ECO:0000313" key="11">
    <source>
        <dbReference type="Proteomes" id="UP000199532"/>
    </source>
</evidence>
<comment type="subcellular location">
    <subcellularLocation>
        <location evidence="8">Cell membrane</location>
    </subcellularLocation>
</comment>